<protein>
    <submittedName>
        <fullName evidence="3">Uncharacterized protein</fullName>
    </submittedName>
</protein>
<keyword evidence="2" id="KW-0732">Signal</keyword>
<sequence length="268" mass="29644">MYRVSVILVLLTISLNSSYGGPVHKLDNEEVLENAQLDLGPDTEITVIKNITDNDGTNTTKDLFVIKTVVYEIGILTDVGNDTGFDNETHEQIDIAFFDPESNGTFVDLSRIPIPVQTNVSGVSITGILPANFGDLALLNDGTPTVNGSHFPLFPNKQVKVSHNISTYDKGQSNFILEGLPEILGLQDILKHNKNGSSQEKSNEGSASEEDDNSKGHDHSKEDDHSKENDDSKEGDDSKEDKSKEKDSEERRKEWEKKLETIDTEEIE</sequence>
<dbReference type="AlphaFoldDB" id="A0A9P0CM61"/>
<gene>
    <name evidence="3" type="ORF">PSYICH_LOCUS2839</name>
</gene>
<evidence type="ECO:0000256" key="2">
    <source>
        <dbReference type="SAM" id="SignalP"/>
    </source>
</evidence>
<feature type="region of interest" description="Disordered" evidence="1">
    <location>
        <begin position="193"/>
        <end position="268"/>
    </location>
</feature>
<feature type="chain" id="PRO_5040416374" evidence="2">
    <location>
        <begin position="21"/>
        <end position="268"/>
    </location>
</feature>
<name>A0A9P0CM61_9CUCU</name>
<dbReference type="Proteomes" id="UP001153636">
    <property type="component" value="Chromosome 11"/>
</dbReference>
<feature type="signal peptide" evidence="2">
    <location>
        <begin position="1"/>
        <end position="20"/>
    </location>
</feature>
<evidence type="ECO:0000313" key="3">
    <source>
        <dbReference type="EMBL" id="CAH1101177.1"/>
    </source>
</evidence>
<dbReference type="OrthoDB" id="8119829at2759"/>
<proteinExistence type="predicted"/>
<evidence type="ECO:0000256" key="1">
    <source>
        <dbReference type="SAM" id="MobiDB-lite"/>
    </source>
</evidence>
<feature type="compositionally biased region" description="Basic and acidic residues" evidence="1">
    <location>
        <begin position="213"/>
        <end position="261"/>
    </location>
</feature>
<feature type="compositionally biased region" description="Polar residues" evidence="1">
    <location>
        <begin position="195"/>
        <end position="206"/>
    </location>
</feature>
<organism evidence="3 4">
    <name type="scientific">Psylliodes chrysocephalus</name>
    <dbReference type="NCBI Taxonomy" id="3402493"/>
    <lineage>
        <taxon>Eukaryota</taxon>
        <taxon>Metazoa</taxon>
        <taxon>Ecdysozoa</taxon>
        <taxon>Arthropoda</taxon>
        <taxon>Hexapoda</taxon>
        <taxon>Insecta</taxon>
        <taxon>Pterygota</taxon>
        <taxon>Neoptera</taxon>
        <taxon>Endopterygota</taxon>
        <taxon>Coleoptera</taxon>
        <taxon>Polyphaga</taxon>
        <taxon>Cucujiformia</taxon>
        <taxon>Chrysomeloidea</taxon>
        <taxon>Chrysomelidae</taxon>
        <taxon>Galerucinae</taxon>
        <taxon>Alticini</taxon>
        <taxon>Psylliodes</taxon>
    </lineage>
</organism>
<accession>A0A9P0CM61</accession>
<reference evidence="3" key="1">
    <citation type="submission" date="2022-01" db="EMBL/GenBank/DDBJ databases">
        <authorList>
            <person name="King R."/>
        </authorList>
    </citation>
    <scope>NUCLEOTIDE SEQUENCE</scope>
</reference>
<keyword evidence="4" id="KW-1185">Reference proteome</keyword>
<dbReference type="EMBL" id="OV651823">
    <property type="protein sequence ID" value="CAH1101177.1"/>
    <property type="molecule type" value="Genomic_DNA"/>
</dbReference>
<evidence type="ECO:0000313" key="4">
    <source>
        <dbReference type="Proteomes" id="UP001153636"/>
    </source>
</evidence>